<dbReference type="Gene3D" id="2.170.130.10">
    <property type="entry name" value="TonB-dependent receptor, plug domain"/>
    <property type="match status" value="1"/>
</dbReference>
<dbReference type="InterPro" id="IPR012910">
    <property type="entry name" value="Plug_dom"/>
</dbReference>
<reference evidence="13 14" key="1">
    <citation type="journal article" date="2014" name="Genome Announc.">
        <title>Draft Genome Sequence of Cytophaga fermentans JCM 21142T, a Facultative Anaerobe Isolated from Marine Mud.</title>
        <authorList>
            <person name="Starns D."/>
            <person name="Oshima K."/>
            <person name="Suda W."/>
            <person name="Iino T."/>
            <person name="Yuki M."/>
            <person name="Inoue J."/>
            <person name="Kitamura K."/>
            <person name="Iida T."/>
            <person name="Darby A."/>
            <person name="Hattori M."/>
            <person name="Ohkuma M."/>
        </authorList>
    </citation>
    <scope>NUCLEOTIDE SEQUENCE [LARGE SCALE GENOMIC DNA]</scope>
    <source>
        <strain evidence="13 14">JCM 21142</strain>
    </source>
</reference>
<dbReference type="OrthoDB" id="9762903at2"/>
<keyword evidence="6 10" id="KW-0798">TonB box</keyword>
<keyword evidence="4" id="KW-0812">Transmembrane</keyword>
<evidence type="ECO:0000259" key="12">
    <source>
        <dbReference type="Pfam" id="PF07715"/>
    </source>
</evidence>
<comment type="caution">
    <text evidence="13">The sequence shown here is derived from an EMBL/GenBank/DDBJ whole genome shotgun (WGS) entry which is preliminary data.</text>
</comment>
<evidence type="ECO:0000256" key="8">
    <source>
        <dbReference type="ARBA" id="ARBA00023170"/>
    </source>
</evidence>
<evidence type="ECO:0000256" key="7">
    <source>
        <dbReference type="ARBA" id="ARBA00023136"/>
    </source>
</evidence>
<comment type="subcellular location">
    <subcellularLocation>
        <location evidence="1">Cell outer membrane</location>
        <topology evidence="1">Multi-pass membrane protein</topology>
    </subcellularLocation>
</comment>
<dbReference type="Gene3D" id="2.40.170.20">
    <property type="entry name" value="TonB-dependent receptor, beta-barrel domain"/>
    <property type="match status" value="1"/>
</dbReference>
<evidence type="ECO:0000256" key="2">
    <source>
        <dbReference type="ARBA" id="ARBA00022448"/>
    </source>
</evidence>
<dbReference type="AlphaFoldDB" id="W7Y372"/>
<keyword evidence="14" id="KW-1185">Reference proteome</keyword>
<dbReference type="eggNOG" id="COG4206">
    <property type="taxonomic scope" value="Bacteria"/>
</dbReference>
<dbReference type="Proteomes" id="UP000019402">
    <property type="component" value="Unassembled WGS sequence"/>
</dbReference>
<protein>
    <submittedName>
        <fullName evidence="13">Outer membrane cobalamin translocator</fullName>
    </submittedName>
</protein>
<dbReference type="EMBL" id="BAMD01000077">
    <property type="protein sequence ID" value="GAF05285.1"/>
    <property type="molecule type" value="Genomic_DNA"/>
</dbReference>
<dbReference type="Pfam" id="PF07715">
    <property type="entry name" value="Plug"/>
    <property type="match status" value="1"/>
</dbReference>
<evidence type="ECO:0000313" key="13">
    <source>
        <dbReference type="EMBL" id="GAF05285.1"/>
    </source>
</evidence>
<dbReference type="Pfam" id="PF00593">
    <property type="entry name" value="TonB_dep_Rec_b-barrel"/>
    <property type="match status" value="1"/>
</dbReference>
<keyword evidence="9" id="KW-0998">Cell outer membrane</keyword>
<dbReference type="InterPro" id="IPR037066">
    <property type="entry name" value="Plug_dom_sf"/>
</dbReference>
<evidence type="ECO:0000256" key="5">
    <source>
        <dbReference type="ARBA" id="ARBA00022729"/>
    </source>
</evidence>
<keyword evidence="3" id="KW-1134">Transmembrane beta strand</keyword>
<dbReference type="RefSeq" id="WP_044214148.1">
    <property type="nucleotide sequence ID" value="NZ_BAMD01000077.1"/>
</dbReference>
<keyword evidence="5" id="KW-0732">Signal</keyword>
<dbReference type="PANTHER" id="PTHR30069:SF29">
    <property type="entry name" value="HEMOGLOBIN AND HEMOGLOBIN-HAPTOGLOBIN-BINDING PROTEIN 1-RELATED"/>
    <property type="match status" value="1"/>
</dbReference>
<keyword evidence="8" id="KW-0675">Receptor</keyword>
<comment type="similarity">
    <text evidence="10">Belongs to the TonB-dependent receptor family.</text>
</comment>
<dbReference type="SUPFAM" id="SSF56935">
    <property type="entry name" value="Porins"/>
    <property type="match status" value="1"/>
</dbReference>
<feature type="domain" description="TonB-dependent receptor-like beta-barrel" evidence="11">
    <location>
        <begin position="244"/>
        <end position="508"/>
    </location>
</feature>
<dbReference type="GO" id="GO:0009279">
    <property type="term" value="C:cell outer membrane"/>
    <property type="evidence" value="ECO:0007669"/>
    <property type="project" value="UniProtKB-SubCell"/>
</dbReference>
<dbReference type="InterPro" id="IPR036942">
    <property type="entry name" value="Beta-barrel_TonB_sf"/>
</dbReference>
<dbReference type="GO" id="GO:0044718">
    <property type="term" value="P:siderophore transmembrane transport"/>
    <property type="evidence" value="ECO:0007669"/>
    <property type="project" value="TreeGrafter"/>
</dbReference>
<evidence type="ECO:0000256" key="4">
    <source>
        <dbReference type="ARBA" id="ARBA00022692"/>
    </source>
</evidence>
<dbReference type="InterPro" id="IPR039426">
    <property type="entry name" value="TonB-dep_rcpt-like"/>
</dbReference>
<evidence type="ECO:0000256" key="9">
    <source>
        <dbReference type="ARBA" id="ARBA00023237"/>
    </source>
</evidence>
<accession>W7Y372</accession>
<dbReference type="PANTHER" id="PTHR30069">
    <property type="entry name" value="TONB-DEPENDENT OUTER MEMBRANE RECEPTOR"/>
    <property type="match status" value="1"/>
</dbReference>
<dbReference type="InterPro" id="IPR000531">
    <property type="entry name" value="Beta-barrel_TonB"/>
</dbReference>
<dbReference type="GO" id="GO:0015344">
    <property type="term" value="F:siderophore uptake transmembrane transporter activity"/>
    <property type="evidence" value="ECO:0007669"/>
    <property type="project" value="TreeGrafter"/>
</dbReference>
<gene>
    <name evidence="13" type="ORF">JCM21142_94014</name>
</gene>
<evidence type="ECO:0000256" key="6">
    <source>
        <dbReference type="ARBA" id="ARBA00023077"/>
    </source>
</evidence>
<proteinExistence type="inferred from homology"/>
<organism evidence="13 14">
    <name type="scientific">Saccharicrinis fermentans DSM 9555 = JCM 21142</name>
    <dbReference type="NCBI Taxonomy" id="869213"/>
    <lineage>
        <taxon>Bacteria</taxon>
        <taxon>Pseudomonadati</taxon>
        <taxon>Bacteroidota</taxon>
        <taxon>Bacteroidia</taxon>
        <taxon>Marinilabiliales</taxon>
        <taxon>Marinilabiliaceae</taxon>
        <taxon>Saccharicrinis</taxon>
    </lineage>
</organism>
<evidence type="ECO:0000256" key="3">
    <source>
        <dbReference type="ARBA" id="ARBA00022452"/>
    </source>
</evidence>
<dbReference type="STRING" id="869213.GCA_000517085_00136"/>
<evidence type="ECO:0000256" key="10">
    <source>
        <dbReference type="RuleBase" id="RU003357"/>
    </source>
</evidence>
<name>W7Y372_9BACT</name>
<keyword evidence="7 10" id="KW-0472">Membrane</keyword>
<evidence type="ECO:0000313" key="14">
    <source>
        <dbReference type="Proteomes" id="UP000019402"/>
    </source>
</evidence>
<keyword evidence="2" id="KW-0813">Transport</keyword>
<evidence type="ECO:0000259" key="11">
    <source>
        <dbReference type="Pfam" id="PF00593"/>
    </source>
</evidence>
<evidence type="ECO:0000256" key="1">
    <source>
        <dbReference type="ARBA" id="ARBA00004571"/>
    </source>
</evidence>
<sequence>MLKKRHLLFLIAFMPLFAYSQGMLDSIYQIPEVIKTAERIFKKETAGMKQTEVDTLVLLEKKSVSLSELLSENTPVFIKSHGRGALATASFRGTAPSHTQVTWNGININSPMTGMVDFSLIPVYVVDDMNLKHGASSLSEQSGGLGGSININNKPDWNNKFGLKYRQGTGSYSTYDEFLQVGLGNKKVQSKTRVYHSKSNNDYTYINKSIGNNINPQTGGYINPLDTNKHADWTKYGLLQEIYYRPNDKNIVSATYWGQYADRTIPRVTSFEGDENANLNNQKDYDHKVVLKWSNYSEKGKLYANSGYSHKNLDYTLHNQVPGQGLLAAIYSESCSRSYLNKVSYDYNFSKTFSLKASLDGNYHSVISKDSVTKTGYTEERTELSAFLSLHKNFADRLNLMLMMRQEYVDDDFTPFVPFFGFDFRLIKEKDLILKGNIARNFHMPTLNDLYWLPGGNPDLLPEEGFSFEFGLAYQKKIKRHKLHTEITYYRTDIDNWIVWLPTYKGYWEPLNIKRVLSQA</sequence>
<feature type="domain" description="TonB-dependent receptor plug" evidence="12">
    <location>
        <begin position="53"/>
        <end position="147"/>
    </location>
</feature>